<dbReference type="PANTHER" id="PTHR12110">
    <property type="entry name" value="HYDROXYPYRUVATE ISOMERASE"/>
    <property type="match status" value="1"/>
</dbReference>
<reference evidence="2 3" key="1">
    <citation type="submission" date="2019-05" db="EMBL/GenBank/DDBJ databases">
        <title>We sequenced the genome of Paenibacillus hemerocallicola KCTC 33185 for further insight into its adaptation and study the phylogeny of Paenibacillus.</title>
        <authorList>
            <person name="Narsing Rao M.P."/>
        </authorList>
    </citation>
    <scope>NUCLEOTIDE SEQUENCE [LARGE SCALE GENOMIC DNA]</scope>
    <source>
        <strain evidence="2 3">KCTC 33185</strain>
    </source>
</reference>
<comment type="caution">
    <text evidence="2">The sequence shown here is derived from an EMBL/GenBank/DDBJ whole genome shotgun (WGS) entry which is preliminary data.</text>
</comment>
<evidence type="ECO:0000313" key="3">
    <source>
        <dbReference type="Proteomes" id="UP000307943"/>
    </source>
</evidence>
<dbReference type="RefSeq" id="WP_139604070.1">
    <property type="nucleotide sequence ID" value="NZ_VDCQ01000029.1"/>
</dbReference>
<gene>
    <name evidence="2" type="ORF">FE784_20360</name>
</gene>
<dbReference type="InterPro" id="IPR050312">
    <property type="entry name" value="IolE/XylAMocC-like"/>
</dbReference>
<evidence type="ECO:0000259" key="1">
    <source>
        <dbReference type="Pfam" id="PF01261"/>
    </source>
</evidence>
<proteinExistence type="predicted"/>
<organism evidence="2 3">
    <name type="scientific">Paenibacillus hemerocallicola</name>
    <dbReference type="NCBI Taxonomy" id="1172614"/>
    <lineage>
        <taxon>Bacteria</taxon>
        <taxon>Bacillati</taxon>
        <taxon>Bacillota</taxon>
        <taxon>Bacilli</taxon>
        <taxon>Bacillales</taxon>
        <taxon>Paenibacillaceae</taxon>
        <taxon>Paenibacillus</taxon>
    </lineage>
</organism>
<dbReference type="OrthoDB" id="9798407at2"/>
<keyword evidence="3" id="KW-1185">Reference proteome</keyword>
<name>A0A5C4T7W2_9BACL</name>
<protein>
    <submittedName>
        <fullName evidence="2">Sugar phosphate isomerase/epimerase</fullName>
    </submittedName>
</protein>
<dbReference type="Proteomes" id="UP000307943">
    <property type="component" value="Unassembled WGS sequence"/>
</dbReference>
<feature type="domain" description="Xylose isomerase-like TIM barrel" evidence="1">
    <location>
        <begin position="30"/>
        <end position="226"/>
    </location>
</feature>
<dbReference type="GO" id="GO:0016853">
    <property type="term" value="F:isomerase activity"/>
    <property type="evidence" value="ECO:0007669"/>
    <property type="project" value="UniProtKB-KW"/>
</dbReference>
<dbReference type="SUPFAM" id="SSF51658">
    <property type="entry name" value="Xylose isomerase-like"/>
    <property type="match status" value="1"/>
</dbReference>
<accession>A0A5C4T7W2</accession>
<dbReference type="InterPro" id="IPR013022">
    <property type="entry name" value="Xyl_isomerase-like_TIM-brl"/>
</dbReference>
<dbReference type="PANTHER" id="PTHR12110:SF41">
    <property type="entry name" value="INOSOSE DEHYDRATASE"/>
    <property type="match status" value="1"/>
</dbReference>
<dbReference type="Pfam" id="PF01261">
    <property type="entry name" value="AP_endonuc_2"/>
    <property type="match status" value="1"/>
</dbReference>
<sequence>MREKLAVQLYTLRKECQQHFPEVLRTLANRGWAGVQFAGFHDYDPRELASVLNETGLKAAGLHVGFDQIANKLDQIVVEAELLQTKDIICPSVHPSMRTESGYRQIKRTLQDAAVHLRERGFRISYHNHAYEFDTTVDGRNALDFMLNPDEDNPILAEIDVYWIRKVGFDPAAYIETYTGRMPIIHLKDMTNDDGQSYAEIGTGCIDFKPILQWGERSGVEWYVVEQDVCPRDAMDCVDTSYTNIMRLLSELEVHTK</sequence>
<evidence type="ECO:0000313" key="2">
    <source>
        <dbReference type="EMBL" id="TNJ64477.1"/>
    </source>
</evidence>
<dbReference type="Gene3D" id="3.20.20.150">
    <property type="entry name" value="Divalent-metal-dependent TIM barrel enzymes"/>
    <property type="match status" value="1"/>
</dbReference>
<dbReference type="InterPro" id="IPR036237">
    <property type="entry name" value="Xyl_isomerase-like_sf"/>
</dbReference>
<dbReference type="EMBL" id="VDCQ01000029">
    <property type="protein sequence ID" value="TNJ64477.1"/>
    <property type="molecule type" value="Genomic_DNA"/>
</dbReference>
<dbReference type="AlphaFoldDB" id="A0A5C4T7W2"/>
<keyword evidence="2" id="KW-0413">Isomerase</keyword>